<evidence type="ECO:0000313" key="8">
    <source>
        <dbReference type="EMBL" id="RNF85910.1"/>
    </source>
</evidence>
<evidence type="ECO:0000256" key="2">
    <source>
        <dbReference type="ARBA" id="ARBA00022448"/>
    </source>
</evidence>
<name>A0A3M8T3Z4_9GAMM</name>
<dbReference type="SUPFAM" id="SSF118215">
    <property type="entry name" value="Proton glutamate symport protein"/>
    <property type="match status" value="1"/>
</dbReference>
<evidence type="ECO:0000256" key="3">
    <source>
        <dbReference type="ARBA" id="ARBA00022475"/>
    </source>
</evidence>
<dbReference type="Pfam" id="PF00375">
    <property type="entry name" value="SDF"/>
    <property type="match status" value="1"/>
</dbReference>
<dbReference type="InterPro" id="IPR001991">
    <property type="entry name" value="Na-dicarboxylate_symporter"/>
</dbReference>
<evidence type="ECO:0000256" key="4">
    <source>
        <dbReference type="ARBA" id="ARBA00022692"/>
    </source>
</evidence>
<dbReference type="InterPro" id="IPR036458">
    <property type="entry name" value="Na:dicarbo_symporter_sf"/>
</dbReference>
<keyword evidence="4 7" id="KW-0812">Transmembrane</keyword>
<proteinExistence type="predicted"/>
<keyword evidence="5 7" id="KW-1133">Transmembrane helix</keyword>
<dbReference type="EMBL" id="RIBS01000001">
    <property type="protein sequence ID" value="RNF85910.1"/>
    <property type="molecule type" value="Genomic_DNA"/>
</dbReference>
<evidence type="ECO:0000256" key="5">
    <source>
        <dbReference type="ARBA" id="ARBA00022989"/>
    </source>
</evidence>
<evidence type="ECO:0000256" key="7">
    <source>
        <dbReference type="SAM" id="Phobius"/>
    </source>
</evidence>
<dbReference type="AlphaFoldDB" id="A0A3M8T3Z4"/>
<dbReference type="PANTHER" id="PTHR42865:SF7">
    <property type="entry name" value="PROTON_GLUTAMATE-ASPARTATE SYMPORTER"/>
    <property type="match status" value="1"/>
</dbReference>
<gene>
    <name evidence="8" type="ORF">EER27_00235</name>
</gene>
<organism evidence="8 9">
    <name type="scientific">Montanilutibacter psychrotolerans</name>
    <dbReference type="NCBI Taxonomy" id="1327343"/>
    <lineage>
        <taxon>Bacteria</taxon>
        <taxon>Pseudomonadati</taxon>
        <taxon>Pseudomonadota</taxon>
        <taxon>Gammaproteobacteria</taxon>
        <taxon>Lysobacterales</taxon>
        <taxon>Lysobacteraceae</taxon>
        <taxon>Montanilutibacter</taxon>
    </lineage>
</organism>
<evidence type="ECO:0000256" key="1">
    <source>
        <dbReference type="ARBA" id="ARBA00004651"/>
    </source>
</evidence>
<dbReference type="GO" id="GO:0005886">
    <property type="term" value="C:plasma membrane"/>
    <property type="evidence" value="ECO:0007669"/>
    <property type="project" value="UniProtKB-SubCell"/>
</dbReference>
<reference evidence="8 9" key="1">
    <citation type="submission" date="2018-11" db="EMBL/GenBank/DDBJ databases">
        <title>Lysobacter cryohumiis sp. nov., isolated from soil in the Tianshan Mountains, Xinjiang, China.</title>
        <authorList>
            <person name="Luo Y."/>
            <person name="Sheng H."/>
        </authorList>
    </citation>
    <scope>NUCLEOTIDE SEQUENCE [LARGE SCALE GENOMIC DNA]</scope>
    <source>
        <strain evidence="8 9">ZS60</strain>
    </source>
</reference>
<keyword evidence="2" id="KW-0813">Transport</keyword>
<sequence length="465" mass="48634">MSEATPATGATRPKLPLHWKMAIGFLAGLVLGLLVYASGLGKLSSLPADSAACLGAAAELPWQCTPWVKLITQYVTDPIGQLFLRLIFMLVIPLLFSALVMGVSEMGDVRAFGRIGWRTLGLTVVMSAIAVLIGLVLVNWLQPGAGIDPVLAQQLLTENAERAQSIVSDSTKSAKGLGMLMSIVPDNVIGAAADGTILAVMFFALMLGIGIVLTPGKATDTLRNGIQGLFDVSMTLIGLVIRLAPYAVFCFMFNLAALFGWDLLLKLANYVAVVVLALALHLFVVYSLALKFIGGRSPMAFFRGVQEAMVLAFSTASSNATLPTALRVADEKLGLPRRVSRFVLTVGATANQNGTALFEGVTVIFLAQFFGVDLSLGQQVLVMLVCILGGIGTAGVPSGSLPVVAMICAMVGVRPEGIGLILGVNHFLDMCRTTLNVTGDIAIAAMVSRGESEASAAALPDPAAD</sequence>
<comment type="subcellular location">
    <subcellularLocation>
        <location evidence="1">Cell membrane</location>
        <topology evidence="1">Multi-pass membrane protein</topology>
    </subcellularLocation>
</comment>
<accession>A0A3M8T3Z4</accession>
<feature type="transmembrane region" description="Helical" evidence="7">
    <location>
        <begin position="115"/>
        <end position="141"/>
    </location>
</feature>
<evidence type="ECO:0000256" key="6">
    <source>
        <dbReference type="ARBA" id="ARBA00023136"/>
    </source>
</evidence>
<dbReference type="OrthoDB" id="9766690at2"/>
<keyword evidence="3" id="KW-1003">Cell membrane</keyword>
<keyword evidence="9" id="KW-1185">Reference proteome</keyword>
<dbReference type="PRINTS" id="PR00173">
    <property type="entry name" value="EDTRNSPORT"/>
</dbReference>
<feature type="transmembrane region" description="Helical" evidence="7">
    <location>
        <begin position="188"/>
        <end position="213"/>
    </location>
</feature>
<protein>
    <submittedName>
        <fullName evidence="8">Dicarboxylate/amino acid:cation symporter</fullName>
    </submittedName>
</protein>
<dbReference type="GO" id="GO:0015293">
    <property type="term" value="F:symporter activity"/>
    <property type="evidence" value="ECO:0007669"/>
    <property type="project" value="UniProtKB-KW"/>
</dbReference>
<keyword evidence="6 7" id="KW-0472">Membrane</keyword>
<evidence type="ECO:0000313" key="9">
    <source>
        <dbReference type="Proteomes" id="UP000267049"/>
    </source>
</evidence>
<dbReference type="Gene3D" id="1.10.3860.10">
    <property type="entry name" value="Sodium:dicarboxylate symporter"/>
    <property type="match status" value="1"/>
</dbReference>
<feature type="transmembrane region" description="Helical" evidence="7">
    <location>
        <begin position="234"/>
        <end position="261"/>
    </location>
</feature>
<dbReference type="RefSeq" id="WP_123086032.1">
    <property type="nucleotide sequence ID" value="NZ_RIBS01000001.1"/>
</dbReference>
<feature type="transmembrane region" description="Helical" evidence="7">
    <location>
        <begin position="82"/>
        <end position="103"/>
    </location>
</feature>
<dbReference type="PANTHER" id="PTHR42865">
    <property type="entry name" value="PROTON/GLUTAMATE-ASPARTATE SYMPORTER"/>
    <property type="match status" value="1"/>
</dbReference>
<dbReference type="GO" id="GO:0006835">
    <property type="term" value="P:dicarboxylic acid transport"/>
    <property type="evidence" value="ECO:0007669"/>
    <property type="project" value="TreeGrafter"/>
</dbReference>
<feature type="transmembrane region" description="Helical" evidence="7">
    <location>
        <begin position="21"/>
        <end position="39"/>
    </location>
</feature>
<comment type="caution">
    <text evidence="8">The sequence shown here is derived from an EMBL/GenBank/DDBJ whole genome shotgun (WGS) entry which is preliminary data.</text>
</comment>
<dbReference type="Proteomes" id="UP000267049">
    <property type="component" value="Unassembled WGS sequence"/>
</dbReference>
<feature type="transmembrane region" description="Helical" evidence="7">
    <location>
        <begin position="267"/>
        <end position="289"/>
    </location>
</feature>